<proteinExistence type="inferred from homology"/>
<keyword evidence="8" id="KW-1185">Reference proteome</keyword>
<evidence type="ECO:0000256" key="1">
    <source>
        <dbReference type="ARBA" id="ARBA00022490"/>
    </source>
</evidence>
<dbReference type="HAMAP" id="MF_00651">
    <property type="entry name" value="Nuclease_YqgF"/>
    <property type="match status" value="1"/>
</dbReference>
<dbReference type="GO" id="GO:0000967">
    <property type="term" value="P:rRNA 5'-end processing"/>
    <property type="evidence" value="ECO:0007669"/>
    <property type="project" value="UniProtKB-UniRule"/>
</dbReference>
<evidence type="ECO:0000256" key="5">
    <source>
        <dbReference type="HAMAP-Rule" id="MF_00651"/>
    </source>
</evidence>
<dbReference type="NCBIfam" id="TIGR00250">
    <property type="entry name" value="RNAse_H_YqgF"/>
    <property type="match status" value="1"/>
</dbReference>
<sequence>MRKLAIDVGEKSLGVCISDKNNIIAIPLKNYFFERFNFEEASLIILDLLEKYKDLDTLIIGYPLKTNGTKTKATEYVEIFLKYLKAKINQDIKIFLFDERFTTKRAEEIIKNKKIDYKKNKDLFAAYVMLTDYLQKV</sequence>
<dbReference type="AlphaFoldDB" id="W8GFS0"/>
<dbReference type="PANTHER" id="PTHR33317:SF4">
    <property type="entry name" value="POLYNUCLEOTIDYL TRANSFERASE, RIBONUCLEASE H-LIKE SUPERFAMILY PROTEIN"/>
    <property type="match status" value="1"/>
</dbReference>
<dbReference type="CDD" id="cd16964">
    <property type="entry name" value="YqgF"/>
    <property type="match status" value="1"/>
</dbReference>
<dbReference type="OrthoDB" id="9796140at2"/>
<dbReference type="GO" id="GO:0004518">
    <property type="term" value="F:nuclease activity"/>
    <property type="evidence" value="ECO:0007669"/>
    <property type="project" value="UniProtKB-KW"/>
</dbReference>
<accession>W8GFS0</accession>
<keyword evidence="2 5" id="KW-0690">Ribosome biogenesis</keyword>
<evidence type="ECO:0000256" key="2">
    <source>
        <dbReference type="ARBA" id="ARBA00022517"/>
    </source>
</evidence>
<dbReference type="HOGENOM" id="CLU_098240_2_2_14"/>
<dbReference type="STRING" id="1427984.X271_00307"/>
<evidence type="ECO:0000256" key="4">
    <source>
        <dbReference type="ARBA" id="ARBA00022801"/>
    </source>
</evidence>
<dbReference type="GO" id="GO:0016788">
    <property type="term" value="F:hydrolase activity, acting on ester bonds"/>
    <property type="evidence" value="ECO:0007669"/>
    <property type="project" value="UniProtKB-UniRule"/>
</dbReference>
<dbReference type="SMART" id="SM00732">
    <property type="entry name" value="YqgFc"/>
    <property type="match status" value="1"/>
</dbReference>
<dbReference type="Gene3D" id="3.30.420.140">
    <property type="entry name" value="YqgF/RNase H-like domain"/>
    <property type="match status" value="1"/>
</dbReference>
<dbReference type="Pfam" id="PF03652">
    <property type="entry name" value="RuvX"/>
    <property type="match status" value="1"/>
</dbReference>
<name>W8GFS0_9MOLU</name>
<dbReference type="GO" id="GO:0005829">
    <property type="term" value="C:cytosol"/>
    <property type="evidence" value="ECO:0007669"/>
    <property type="project" value="TreeGrafter"/>
</dbReference>
<evidence type="ECO:0000313" key="8">
    <source>
        <dbReference type="Proteomes" id="UP000019450"/>
    </source>
</evidence>
<protein>
    <recommendedName>
        <fullName evidence="5">Putative pre-16S rRNA nuclease</fullName>
        <ecNumber evidence="5">3.1.-.-</ecNumber>
    </recommendedName>
</protein>
<gene>
    <name evidence="7" type="ORF">X271_00307</name>
</gene>
<dbReference type="InterPro" id="IPR006641">
    <property type="entry name" value="YqgF/RNaseH-like_dom"/>
</dbReference>
<dbReference type="SUPFAM" id="SSF53098">
    <property type="entry name" value="Ribonuclease H-like"/>
    <property type="match status" value="1"/>
</dbReference>
<comment type="function">
    <text evidence="5">Could be a nuclease involved in processing of the 5'-end of pre-16S rRNA.</text>
</comment>
<dbReference type="InterPro" id="IPR005227">
    <property type="entry name" value="YqgF"/>
</dbReference>
<dbReference type="EC" id="3.1.-.-" evidence="5"/>
<reference evidence="7 8" key="1">
    <citation type="journal article" date="2014" name="Genome Biol. Evol.">
        <title>Phylogenomics of "Candidatus Hepatoplasma crinochetorum," a Lineage of Mollicutes Associated with Noninsect Arthropods.</title>
        <authorList>
            <person name="Leclercq S."/>
            <person name="Dittmer J."/>
            <person name="Bouchon D."/>
            <person name="Cordaux R."/>
        </authorList>
    </citation>
    <scope>NUCLEOTIDE SEQUENCE [LARGE SCALE GENOMIC DNA]</scope>
    <source>
        <strain evidence="7 8">Av</strain>
    </source>
</reference>
<dbReference type="KEGG" id="hcr:X271_00307"/>
<organism evidence="7 8">
    <name type="scientific">Candidatus Hepatoplasma crinochetorum Av</name>
    <dbReference type="NCBI Taxonomy" id="1427984"/>
    <lineage>
        <taxon>Bacteria</taxon>
        <taxon>Bacillati</taxon>
        <taxon>Mycoplasmatota</taxon>
        <taxon>Mollicutes</taxon>
        <taxon>Candidatus Hepatoplasmataceae</taxon>
        <taxon>Candidatus Hepatoplasma</taxon>
    </lineage>
</organism>
<evidence type="ECO:0000313" key="7">
    <source>
        <dbReference type="EMBL" id="AHK22413.1"/>
    </source>
</evidence>
<dbReference type="InterPro" id="IPR037027">
    <property type="entry name" value="YqgF/RNaseH-like_dom_sf"/>
</dbReference>
<feature type="domain" description="YqgF/RNase H-like" evidence="6">
    <location>
        <begin position="1"/>
        <end position="106"/>
    </location>
</feature>
<keyword evidence="1 5" id="KW-0963">Cytoplasm</keyword>
<comment type="subcellular location">
    <subcellularLocation>
        <location evidence="5">Cytoplasm</location>
    </subcellularLocation>
</comment>
<dbReference type="PANTHER" id="PTHR33317">
    <property type="entry name" value="POLYNUCLEOTIDYL TRANSFERASE, RIBONUCLEASE H-LIKE SUPERFAMILY PROTEIN"/>
    <property type="match status" value="1"/>
</dbReference>
<keyword evidence="4 5" id="KW-0378">Hydrolase</keyword>
<dbReference type="Proteomes" id="UP000019450">
    <property type="component" value="Chromosome"/>
</dbReference>
<dbReference type="eggNOG" id="COG0816">
    <property type="taxonomic scope" value="Bacteria"/>
</dbReference>
<evidence type="ECO:0000256" key="3">
    <source>
        <dbReference type="ARBA" id="ARBA00022722"/>
    </source>
</evidence>
<keyword evidence="3 5" id="KW-0540">Nuclease</keyword>
<dbReference type="RefSeq" id="WP_025208710.1">
    <property type="nucleotide sequence ID" value="NZ_CP006932.1"/>
</dbReference>
<dbReference type="InterPro" id="IPR012337">
    <property type="entry name" value="RNaseH-like_sf"/>
</dbReference>
<dbReference type="EMBL" id="CP006932">
    <property type="protein sequence ID" value="AHK22413.1"/>
    <property type="molecule type" value="Genomic_DNA"/>
</dbReference>
<evidence type="ECO:0000259" key="6">
    <source>
        <dbReference type="SMART" id="SM00732"/>
    </source>
</evidence>
<comment type="similarity">
    <text evidence="5">Belongs to the YqgF HJR family.</text>
</comment>